<dbReference type="Gene3D" id="3.40.1410.10">
    <property type="entry name" value="Chorismate lyase-like"/>
    <property type="match status" value="1"/>
</dbReference>
<dbReference type="GO" id="GO:0045892">
    <property type="term" value="P:negative regulation of DNA-templated transcription"/>
    <property type="evidence" value="ECO:0007669"/>
    <property type="project" value="TreeGrafter"/>
</dbReference>
<evidence type="ECO:0000313" key="5">
    <source>
        <dbReference type="EMBL" id="TFF22139.1"/>
    </source>
</evidence>
<keyword evidence="3" id="KW-0804">Transcription</keyword>
<dbReference type="InterPro" id="IPR011663">
    <property type="entry name" value="UTRA"/>
</dbReference>
<evidence type="ECO:0000256" key="2">
    <source>
        <dbReference type="ARBA" id="ARBA00023125"/>
    </source>
</evidence>
<accession>A0A4Y8RHE4</accession>
<evidence type="ECO:0000256" key="1">
    <source>
        <dbReference type="ARBA" id="ARBA00023015"/>
    </source>
</evidence>
<dbReference type="Gene3D" id="1.10.10.10">
    <property type="entry name" value="Winged helix-like DNA-binding domain superfamily/Winged helix DNA-binding domain"/>
    <property type="match status" value="1"/>
</dbReference>
<dbReference type="SUPFAM" id="SSF46785">
    <property type="entry name" value="Winged helix' DNA-binding domain"/>
    <property type="match status" value="1"/>
</dbReference>
<dbReference type="SMART" id="SM00866">
    <property type="entry name" value="UTRA"/>
    <property type="match status" value="1"/>
</dbReference>
<dbReference type="InterPro" id="IPR000524">
    <property type="entry name" value="Tscrpt_reg_HTH_GntR"/>
</dbReference>
<organism evidence="5 6">
    <name type="scientific">Jiella endophytica</name>
    <dbReference type="NCBI Taxonomy" id="2558362"/>
    <lineage>
        <taxon>Bacteria</taxon>
        <taxon>Pseudomonadati</taxon>
        <taxon>Pseudomonadota</taxon>
        <taxon>Alphaproteobacteria</taxon>
        <taxon>Hyphomicrobiales</taxon>
        <taxon>Aurantimonadaceae</taxon>
        <taxon>Jiella</taxon>
    </lineage>
</organism>
<dbReference type="PROSITE" id="PS50949">
    <property type="entry name" value="HTH_GNTR"/>
    <property type="match status" value="1"/>
</dbReference>
<dbReference type="Pfam" id="PF00392">
    <property type="entry name" value="GntR"/>
    <property type="match status" value="1"/>
</dbReference>
<dbReference type="Proteomes" id="UP000298179">
    <property type="component" value="Unassembled WGS sequence"/>
</dbReference>
<dbReference type="Pfam" id="PF07702">
    <property type="entry name" value="UTRA"/>
    <property type="match status" value="1"/>
</dbReference>
<evidence type="ECO:0000313" key="6">
    <source>
        <dbReference type="Proteomes" id="UP000298179"/>
    </source>
</evidence>
<sequence length="244" mass="27288">MPKHHRVYLVLRQEILEGRHGSSAPMPGEVALAKEFGVSRVTIRTAMERLTQEGIVERMRGRGTFVRERSESPIGASLSGNIENLMALGLRTNVRVVDVQFLPAPLAVATEMGIAEGTIMQRAVRVRSLDGIPFSHLTTWLPEEIGRSFTREEMGREPLLKLIERTGHKVASARQAITAMLATPDVARLLAVQIGEALLSVRRTVFDETGRPVERIFGLYRPDLYEHETRFSRNPDKRGGVWNA</sequence>
<feature type="domain" description="HTH gntR-type" evidence="4">
    <location>
        <begin position="1"/>
        <end position="69"/>
    </location>
</feature>
<keyword evidence="6" id="KW-1185">Reference proteome</keyword>
<dbReference type="InterPro" id="IPR036388">
    <property type="entry name" value="WH-like_DNA-bd_sf"/>
</dbReference>
<protein>
    <submittedName>
        <fullName evidence="5">GntR family transcriptional regulator</fullName>
    </submittedName>
</protein>
<evidence type="ECO:0000259" key="4">
    <source>
        <dbReference type="PROSITE" id="PS50949"/>
    </source>
</evidence>
<dbReference type="AlphaFoldDB" id="A0A4Y8RHE4"/>
<dbReference type="SUPFAM" id="SSF64288">
    <property type="entry name" value="Chorismate lyase-like"/>
    <property type="match status" value="1"/>
</dbReference>
<dbReference type="GO" id="GO:0003700">
    <property type="term" value="F:DNA-binding transcription factor activity"/>
    <property type="evidence" value="ECO:0007669"/>
    <property type="project" value="InterPro"/>
</dbReference>
<dbReference type="PANTHER" id="PTHR44846:SF1">
    <property type="entry name" value="MANNOSYL-D-GLYCERATE TRANSPORT_METABOLISM SYSTEM REPRESSOR MNGR-RELATED"/>
    <property type="match status" value="1"/>
</dbReference>
<keyword evidence="2" id="KW-0238">DNA-binding</keyword>
<comment type="caution">
    <text evidence="5">The sequence shown here is derived from an EMBL/GenBank/DDBJ whole genome shotgun (WGS) entry which is preliminary data.</text>
</comment>
<evidence type="ECO:0000256" key="3">
    <source>
        <dbReference type="ARBA" id="ARBA00023163"/>
    </source>
</evidence>
<dbReference type="GO" id="GO:0003677">
    <property type="term" value="F:DNA binding"/>
    <property type="evidence" value="ECO:0007669"/>
    <property type="project" value="UniProtKB-KW"/>
</dbReference>
<dbReference type="InterPro" id="IPR028978">
    <property type="entry name" value="Chorismate_lyase_/UTRA_dom_sf"/>
</dbReference>
<dbReference type="PRINTS" id="PR00035">
    <property type="entry name" value="HTHGNTR"/>
</dbReference>
<dbReference type="PANTHER" id="PTHR44846">
    <property type="entry name" value="MANNOSYL-D-GLYCERATE TRANSPORT/METABOLISM SYSTEM REPRESSOR MNGR-RELATED"/>
    <property type="match status" value="1"/>
</dbReference>
<proteinExistence type="predicted"/>
<dbReference type="SMART" id="SM00345">
    <property type="entry name" value="HTH_GNTR"/>
    <property type="match status" value="1"/>
</dbReference>
<reference evidence="5 6" key="1">
    <citation type="submission" date="2019-03" db="EMBL/GenBank/DDBJ databases">
        <title>Jiella endophytica sp. nov., a novel endophytic bacterium isolated from root of Ficus microcarpa Linn. f.</title>
        <authorList>
            <person name="Tuo L."/>
        </authorList>
    </citation>
    <scope>NUCLEOTIDE SEQUENCE [LARGE SCALE GENOMIC DNA]</scope>
    <source>
        <strain evidence="5 6">CBS5Q-3</strain>
    </source>
</reference>
<gene>
    <name evidence="5" type="ORF">E3C22_14490</name>
</gene>
<dbReference type="CDD" id="cd07377">
    <property type="entry name" value="WHTH_GntR"/>
    <property type="match status" value="1"/>
</dbReference>
<dbReference type="EMBL" id="SOZD01000004">
    <property type="protein sequence ID" value="TFF22139.1"/>
    <property type="molecule type" value="Genomic_DNA"/>
</dbReference>
<dbReference type="InterPro" id="IPR036390">
    <property type="entry name" value="WH_DNA-bd_sf"/>
</dbReference>
<dbReference type="InterPro" id="IPR050679">
    <property type="entry name" value="Bact_HTH_transcr_reg"/>
</dbReference>
<keyword evidence="1" id="KW-0805">Transcription regulation</keyword>
<name>A0A4Y8RHE4_9HYPH</name>
<dbReference type="OrthoDB" id="9794015at2"/>